<protein>
    <submittedName>
        <fullName evidence="2">Uncharacterized protein</fullName>
    </submittedName>
</protein>
<dbReference type="EMBL" id="JAAMPI010000245">
    <property type="protein sequence ID" value="KAF4633619.1"/>
    <property type="molecule type" value="Genomic_DNA"/>
</dbReference>
<feature type="compositionally biased region" description="Pro residues" evidence="1">
    <location>
        <begin position="130"/>
        <end position="139"/>
    </location>
</feature>
<comment type="caution">
    <text evidence="2">The sequence shown here is derived from an EMBL/GenBank/DDBJ whole genome shotgun (WGS) entry which is preliminary data.</text>
</comment>
<dbReference type="AlphaFoldDB" id="A0A8H4RPB9"/>
<feature type="compositionally biased region" description="Polar residues" evidence="1">
    <location>
        <begin position="40"/>
        <end position="53"/>
    </location>
</feature>
<evidence type="ECO:0000256" key="1">
    <source>
        <dbReference type="SAM" id="MobiDB-lite"/>
    </source>
</evidence>
<evidence type="ECO:0000313" key="3">
    <source>
        <dbReference type="Proteomes" id="UP000566819"/>
    </source>
</evidence>
<accession>A0A8H4RPB9</accession>
<organism evidence="2 3">
    <name type="scientific">Cudoniella acicularis</name>
    <dbReference type="NCBI Taxonomy" id="354080"/>
    <lineage>
        <taxon>Eukaryota</taxon>
        <taxon>Fungi</taxon>
        <taxon>Dikarya</taxon>
        <taxon>Ascomycota</taxon>
        <taxon>Pezizomycotina</taxon>
        <taxon>Leotiomycetes</taxon>
        <taxon>Helotiales</taxon>
        <taxon>Tricladiaceae</taxon>
        <taxon>Cudoniella</taxon>
    </lineage>
</organism>
<feature type="region of interest" description="Disordered" evidence="1">
    <location>
        <begin position="119"/>
        <end position="264"/>
    </location>
</feature>
<feature type="compositionally biased region" description="Polar residues" evidence="1">
    <location>
        <begin position="140"/>
        <end position="152"/>
    </location>
</feature>
<feature type="compositionally biased region" description="Basic and acidic residues" evidence="1">
    <location>
        <begin position="1"/>
        <end position="11"/>
    </location>
</feature>
<name>A0A8H4RPB9_9HELO</name>
<sequence>MLQQHQRDHHLQRSRTPRALDQGSRQRIYREAEYEDDGNWSDSAVNNEGQSESGRGHVRLRPDVFRGAVYSDAAYRRRERPTQNLDSSRYGVSAYTDAYTNSAPYSGYKTGAGGQVFHYDADSNPFSRPISPPSAPSPPRTNNRTNQYTSRPSPRLPKITIEMPPKTPRKAKSSKQNQHQPSYYPTGRHPIRPYPNNEDPSHLPGYFSESHYLNPMEMQPPSVYPNSRPPNPFEPRPTTSYEHIHTSEPTPSIVSPMLRDDQLD</sequence>
<feature type="region of interest" description="Disordered" evidence="1">
    <location>
        <begin position="1"/>
        <end position="61"/>
    </location>
</feature>
<keyword evidence="3" id="KW-1185">Reference proteome</keyword>
<feature type="compositionally biased region" description="Polar residues" evidence="1">
    <location>
        <begin position="174"/>
        <end position="183"/>
    </location>
</feature>
<gene>
    <name evidence="2" type="ORF">G7Y89_g4493</name>
</gene>
<reference evidence="2 3" key="1">
    <citation type="submission" date="2020-03" db="EMBL/GenBank/DDBJ databases">
        <title>Draft Genome Sequence of Cudoniella acicularis.</title>
        <authorList>
            <person name="Buettner E."/>
            <person name="Kellner H."/>
        </authorList>
    </citation>
    <scope>NUCLEOTIDE SEQUENCE [LARGE SCALE GENOMIC DNA]</scope>
    <source>
        <strain evidence="2 3">DSM 108380</strain>
    </source>
</reference>
<evidence type="ECO:0000313" key="2">
    <source>
        <dbReference type="EMBL" id="KAF4633619.1"/>
    </source>
</evidence>
<dbReference type="Proteomes" id="UP000566819">
    <property type="component" value="Unassembled WGS sequence"/>
</dbReference>
<feature type="compositionally biased region" description="Polar residues" evidence="1">
    <location>
        <begin position="237"/>
        <end position="253"/>
    </location>
</feature>
<proteinExistence type="predicted"/>